<keyword evidence="11" id="KW-0175">Coiled coil</keyword>
<dbReference type="EMBL" id="JW871968">
    <property type="protein sequence ID" value="AFP04486.1"/>
    <property type="molecule type" value="mRNA"/>
</dbReference>
<dbReference type="InterPro" id="IPR036388">
    <property type="entry name" value="WH-like_DNA-bd_sf"/>
</dbReference>
<feature type="transmembrane region" description="Helical" evidence="13">
    <location>
        <begin position="118"/>
        <end position="136"/>
    </location>
</feature>
<dbReference type="PANTHER" id="PTHR23058:SF0">
    <property type="entry name" value="PEROXISOMAL MEMBRANE PROTEIN PEX14"/>
    <property type="match status" value="1"/>
</dbReference>
<dbReference type="GO" id="GO:0016560">
    <property type="term" value="P:protein import into peroxisome matrix, docking"/>
    <property type="evidence" value="ECO:0007669"/>
    <property type="project" value="UniProtKB-UniRule"/>
</dbReference>
<name>V9KYX8_CALMI</name>
<feature type="region of interest" description="Disordered" evidence="12">
    <location>
        <begin position="316"/>
        <end position="377"/>
    </location>
</feature>
<keyword evidence="6 10" id="KW-0576">Peroxisome</keyword>
<dbReference type="InterPro" id="IPR025655">
    <property type="entry name" value="PEX14"/>
</dbReference>
<comment type="similarity">
    <text evidence="1 10">Belongs to the peroxin-14 family.</text>
</comment>
<organism evidence="15">
    <name type="scientific">Callorhinchus milii</name>
    <name type="common">Ghost shark</name>
    <dbReference type="NCBI Taxonomy" id="7868"/>
    <lineage>
        <taxon>Eukaryota</taxon>
        <taxon>Metazoa</taxon>
        <taxon>Chordata</taxon>
        <taxon>Craniata</taxon>
        <taxon>Vertebrata</taxon>
        <taxon>Chondrichthyes</taxon>
        <taxon>Holocephali</taxon>
        <taxon>Chimaeriformes</taxon>
        <taxon>Callorhinchidae</taxon>
        <taxon>Callorhinchus</taxon>
    </lineage>
</organism>
<dbReference type="Pfam" id="PF04695">
    <property type="entry name" value="Pex14_N"/>
    <property type="match status" value="1"/>
</dbReference>
<dbReference type="GO" id="GO:0005102">
    <property type="term" value="F:signaling receptor binding"/>
    <property type="evidence" value="ECO:0007669"/>
    <property type="project" value="TreeGrafter"/>
</dbReference>
<evidence type="ECO:0000256" key="7">
    <source>
        <dbReference type="ARBA" id="ARBA00029502"/>
    </source>
</evidence>
<evidence type="ECO:0000256" key="12">
    <source>
        <dbReference type="SAM" id="MobiDB-lite"/>
    </source>
</evidence>
<evidence type="ECO:0000259" key="14">
    <source>
        <dbReference type="Pfam" id="PF04695"/>
    </source>
</evidence>
<dbReference type="GO" id="GO:0005778">
    <property type="term" value="C:peroxisomal membrane"/>
    <property type="evidence" value="ECO:0007669"/>
    <property type="project" value="UniProtKB-SubCell"/>
</dbReference>
<comment type="subcellular location">
    <subcellularLocation>
        <location evidence="9 10">Peroxisome membrane</location>
    </subcellularLocation>
</comment>
<keyword evidence="5 10" id="KW-0472">Membrane</keyword>
<comment type="function">
    <text evidence="10">Component of the PEX13-PEX14 docking complex, a translocon channel that specifically mediates the import of peroxisomal cargo proteins bound to PEX5 receptor. The PEX13-PEX14 docking complex forms a large import pore which can be opened to a diameter of about 9 nm. Mechanistically, PEX5 receptor along with cargo proteins associates with the PEX14 subunit of the PEX13-PEX14 docking complex in the cytosol, leading to the insertion of the receptor into the organelle membrane with the concomitant translocation of the cargo into the peroxisome matrix.</text>
</comment>
<proteinExistence type="evidence at transcript level"/>
<reference evidence="15" key="1">
    <citation type="journal article" date="2014" name="Nature">
        <title>Elephant shark genome provides unique insights into gnathostome evolution.</title>
        <authorList>
            <consortium name="International Elephant Shark Genome Sequencing Consortium"/>
            <person name="Venkatesh B."/>
            <person name="Lee A.P."/>
            <person name="Ravi V."/>
            <person name="Maurya A.K."/>
            <person name="Lian M.M."/>
            <person name="Swann J.B."/>
            <person name="Ohta Y."/>
            <person name="Flajnik M.F."/>
            <person name="Sutoh Y."/>
            <person name="Kasahara M."/>
            <person name="Hoon S."/>
            <person name="Gangu V."/>
            <person name="Roy S.W."/>
            <person name="Irimia M."/>
            <person name="Korzh V."/>
            <person name="Kondrychyn I."/>
            <person name="Lim Z.W."/>
            <person name="Tay B.H."/>
            <person name="Tohari S."/>
            <person name="Kong K.W."/>
            <person name="Ho S."/>
            <person name="Lorente-Galdos B."/>
            <person name="Quilez J."/>
            <person name="Marques-Bonet T."/>
            <person name="Raney B.J."/>
            <person name="Ingham P.W."/>
            <person name="Tay A."/>
            <person name="Hillier L.W."/>
            <person name="Minx P."/>
            <person name="Boehm T."/>
            <person name="Wilson R.K."/>
            <person name="Brenner S."/>
            <person name="Warren W.C."/>
        </authorList>
    </citation>
    <scope>NUCLEOTIDE SEQUENCE</scope>
    <source>
        <tissue evidence="15">Kidney</tissue>
    </source>
</reference>
<feature type="non-terminal residue" evidence="15">
    <location>
        <position position="1"/>
    </location>
</feature>
<evidence type="ECO:0000256" key="5">
    <source>
        <dbReference type="ARBA" id="ARBA00023136"/>
    </source>
</evidence>
<evidence type="ECO:0000313" key="15">
    <source>
        <dbReference type="EMBL" id="AFP04486.1"/>
    </source>
</evidence>
<dbReference type="GO" id="GO:1990429">
    <property type="term" value="C:peroxisomal importomer complex"/>
    <property type="evidence" value="ECO:0007669"/>
    <property type="project" value="TreeGrafter"/>
</dbReference>
<evidence type="ECO:0000256" key="9">
    <source>
        <dbReference type="ARBA" id="ARBA00046271"/>
    </source>
</evidence>
<evidence type="ECO:0000256" key="3">
    <source>
        <dbReference type="ARBA" id="ARBA00022927"/>
    </source>
</evidence>
<dbReference type="Gene3D" id="1.10.10.10">
    <property type="entry name" value="Winged helix-like DNA-binding domain superfamily/Winged helix DNA-binding domain"/>
    <property type="match status" value="1"/>
</dbReference>
<keyword evidence="13" id="KW-0812">Transmembrane</keyword>
<evidence type="ECO:0000256" key="4">
    <source>
        <dbReference type="ARBA" id="ARBA00023010"/>
    </source>
</evidence>
<keyword evidence="4" id="KW-0811">Translocation</keyword>
<feature type="compositionally biased region" description="Acidic residues" evidence="12">
    <location>
        <begin position="325"/>
        <end position="342"/>
    </location>
</feature>
<feature type="domain" description="Peroxisome membrane anchor protein Pex14p N-terminal" evidence="14">
    <location>
        <begin position="39"/>
        <end position="79"/>
    </location>
</feature>
<evidence type="ECO:0000256" key="11">
    <source>
        <dbReference type="SAM" id="Coils"/>
    </source>
</evidence>
<accession>V9KYX8</accession>
<evidence type="ECO:0000256" key="8">
    <source>
        <dbReference type="ARBA" id="ARBA00029691"/>
    </source>
</evidence>
<keyword evidence="3 10" id="KW-0653">Protein transport</keyword>
<sequence>ACTRWRPRSRRRSSASRALLQRRRRLRPGSSWLTPDISKITTAAKFLQNKEVRQSPLSARKSFLKKKGLTDEEIDLALQQAETATDETLLPIVQQHQVEPSDYATVPYGSPNSRWREYGALAIFMTGIAFGFHHLYKKYILPVLLGSKEDKKHLQRIEAGITELSGTMTQTVTQIQTNLAAVQRLLTQQQERLQELSRELASRKASTSTNSLLESQSLSELKAEITSLKGLLLSRQQFPASPSAPKIPSWQIPVKPPSIATSIYSPSPSSSDISSVCTASSSPAEENNILEGSTPIAIVLNNEDLDIKCQVRMEVQGEEEKKQEGEEEDEDDDVSHVDEEECLSVQTEDRKGGDGQINEPVDNPRCPEGASNENDVD</sequence>
<protein>
    <recommendedName>
        <fullName evidence="7 10">Peroxisomal membrane protein PEX14</fullName>
    </recommendedName>
    <alternativeName>
        <fullName evidence="8 10">Peroxin-14</fullName>
    </alternativeName>
</protein>
<dbReference type="InterPro" id="IPR006785">
    <property type="entry name" value="Pex14_N"/>
</dbReference>
<keyword evidence="13" id="KW-1133">Transmembrane helix</keyword>
<dbReference type="AlphaFoldDB" id="V9KYX8"/>
<evidence type="ECO:0000256" key="6">
    <source>
        <dbReference type="ARBA" id="ARBA00023140"/>
    </source>
</evidence>
<keyword evidence="2 10" id="KW-0813">Transport</keyword>
<dbReference type="PANTHER" id="PTHR23058">
    <property type="entry name" value="PEROXISOMAL MEMBRANE PROTEIN PEX14"/>
    <property type="match status" value="1"/>
</dbReference>
<feature type="coiled-coil region" evidence="11">
    <location>
        <begin position="172"/>
        <end position="206"/>
    </location>
</feature>
<evidence type="ECO:0000256" key="10">
    <source>
        <dbReference type="RuleBase" id="RU367032"/>
    </source>
</evidence>
<evidence type="ECO:0000256" key="1">
    <source>
        <dbReference type="ARBA" id="ARBA00005443"/>
    </source>
</evidence>
<evidence type="ECO:0000256" key="13">
    <source>
        <dbReference type="SAM" id="Phobius"/>
    </source>
</evidence>
<evidence type="ECO:0000256" key="2">
    <source>
        <dbReference type="ARBA" id="ARBA00022448"/>
    </source>
</evidence>